<feature type="region of interest" description="Disordered" evidence="1">
    <location>
        <begin position="1"/>
        <end position="22"/>
    </location>
</feature>
<feature type="non-terminal residue" evidence="2">
    <location>
        <position position="1"/>
    </location>
</feature>
<proteinExistence type="predicted"/>
<reference evidence="2 3" key="1">
    <citation type="submission" date="2014-03" db="EMBL/GenBank/DDBJ databases">
        <title>Draft genome of the hookworm Oesophagostomum dentatum.</title>
        <authorList>
            <person name="Mitreva M."/>
        </authorList>
    </citation>
    <scope>NUCLEOTIDE SEQUENCE [LARGE SCALE GENOMIC DNA]</scope>
    <source>
        <strain evidence="2 3">OD-Hann</strain>
    </source>
</reference>
<dbReference type="OrthoDB" id="5843673at2759"/>
<gene>
    <name evidence="2" type="ORF">OESDEN_14462</name>
</gene>
<accession>A0A0B1SKE0</accession>
<evidence type="ECO:0000313" key="2">
    <source>
        <dbReference type="EMBL" id="KHJ85803.1"/>
    </source>
</evidence>
<dbReference type="Proteomes" id="UP000053660">
    <property type="component" value="Unassembled WGS sequence"/>
</dbReference>
<evidence type="ECO:0000313" key="3">
    <source>
        <dbReference type="Proteomes" id="UP000053660"/>
    </source>
</evidence>
<name>A0A0B1SKE0_OESDE</name>
<dbReference type="AlphaFoldDB" id="A0A0B1SKE0"/>
<evidence type="ECO:0000256" key="1">
    <source>
        <dbReference type="SAM" id="MobiDB-lite"/>
    </source>
</evidence>
<dbReference type="EMBL" id="KN562535">
    <property type="protein sequence ID" value="KHJ85803.1"/>
    <property type="molecule type" value="Genomic_DNA"/>
</dbReference>
<keyword evidence="3" id="KW-1185">Reference proteome</keyword>
<sequence length="106" mass="11806">GNGSDVSDDSCHSGASQSARGRRQSWLEGYAHSMSLEQGSSFLDSKNLDGVLSLKRGSRCSERRARTRSPNQMDLDIRQAPARPNSFTNLGHNLVLTYRTLWNKDH</sequence>
<organism evidence="2 3">
    <name type="scientific">Oesophagostomum dentatum</name>
    <name type="common">Nodular worm</name>
    <dbReference type="NCBI Taxonomy" id="61180"/>
    <lineage>
        <taxon>Eukaryota</taxon>
        <taxon>Metazoa</taxon>
        <taxon>Ecdysozoa</taxon>
        <taxon>Nematoda</taxon>
        <taxon>Chromadorea</taxon>
        <taxon>Rhabditida</taxon>
        <taxon>Rhabditina</taxon>
        <taxon>Rhabditomorpha</taxon>
        <taxon>Strongyloidea</taxon>
        <taxon>Strongylidae</taxon>
        <taxon>Oesophagostomum</taxon>
    </lineage>
</organism>
<protein>
    <submittedName>
        <fullName evidence="2">Uncharacterized protein</fullName>
    </submittedName>
</protein>